<reference evidence="1" key="1">
    <citation type="submission" date="2011-04" db="EMBL/GenBank/DDBJ databases">
        <title>Evolution of plant cell wall degrading machinery underlies the functional diversity of forest fungi.</title>
        <authorList>
            <consortium name="US DOE Joint Genome Institute (JGI-PGF)"/>
            <person name="Eastwood D.C."/>
            <person name="Floudas D."/>
            <person name="Binder M."/>
            <person name="Majcherczyk A."/>
            <person name="Schneider P."/>
            <person name="Aerts A."/>
            <person name="Asiegbu F.O."/>
            <person name="Baker S.E."/>
            <person name="Barry K."/>
            <person name="Bendiksby M."/>
            <person name="Blumentritt M."/>
            <person name="Coutinho P.M."/>
            <person name="Cullen D."/>
            <person name="Cullen D."/>
            <person name="Gathman A."/>
            <person name="Goodell B."/>
            <person name="Henrissat B."/>
            <person name="Ihrmark K."/>
            <person name="Kauserud H."/>
            <person name="Kohler A."/>
            <person name="LaButti K."/>
            <person name="Lapidus A."/>
            <person name="Lavin J.L."/>
            <person name="Lee Y.-H."/>
            <person name="Lindquist E."/>
            <person name="Lilly W."/>
            <person name="Lucas S."/>
            <person name="Morin E."/>
            <person name="Murat C."/>
            <person name="Oguiza J.A."/>
            <person name="Park J."/>
            <person name="Pisabarro A.G."/>
            <person name="Riley R."/>
            <person name="Rosling A."/>
            <person name="Salamov A."/>
            <person name="Schmidt O."/>
            <person name="Schmutz J."/>
            <person name="Skrede I."/>
            <person name="Stenlid J."/>
            <person name="Wiebenga A."/>
            <person name="Xie X."/>
            <person name="Kues U."/>
            <person name="Hibbett D.S."/>
            <person name="Hoffmeister D."/>
            <person name="Hogberg N."/>
            <person name="Martin F."/>
            <person name="Grigoriev I.V."/>
            <person name="Watkinson S.C."/>
        </authorList>
    </citation>
    <scope>NUCLEOTIDE SEQUENCE</scope>
    <source>
        <strain evidence="1">S7.9</strain>
    </source>
</reference>
<dbReference type="EMBL" id="GL945434">
    <property type="protein sequence ID" value="EGO24958.1"/>
    <property type="molecule type" value="Genomic_DNA"/>
</dbReference>
<sequence length="94" mass="10746">MSRDRWGVERPESKYLNHRIILEPLSDDLAKQPTPIESHLPACGDSMSGDGVRERSMLKTYLRNNAEPTYVHRNVNTFSNVSYTSIINTHFLAV</sequence>
<dbReference type="Proteomes" id="UP000008064">
    <property type="component" value="Unassembled WGS sequence"/>
</dbReference>
<organism>
    <name type="scientific">Serpula lacrymans var. lacrymans (strain S7.9)</name>
    <name type="common">Dry rot fungus</name>
    <dbReference type="NCBI Taxonomy" id="578457"/>
    <lineage>
        <taxon>Eukaryota</taxon>
        <taxon>Fungi</taxon>
        <taxon>Dikarya</taxon>
        <taxon>Basidiomycota</taxon>
        <taxon>Agaricomycotina</taxon>
        <taxon>Agaricomycetes</taxon>
        <taxon>Agaricomycetidae</taxon>
        <taxon>Boletales</taxon>
        <taxon>Coniophorineae</taxon>
        <taxon>Serpulaceae</taxon>
        <taxon>Serpula</taxon>
    </lineage>
</organism>
<dbReference type="RefSeq" id="XP_007318977.1">
    <property type="nucleotide sequence ID" value="XM_007318915.1"/>
</dbReference>
<accession>F8NW78</accession>
<evidence type="ECO:0000313" key="1">
    <source>
        <dbReference type="EMBL" id="EGO24958.1"/>
    </source>
</evidence>
<dbReference type="GeneID" id="18819506"/>
<dbReference type="HOGENOM" id="CLU_2387545_0_0_1"/>
<name>F8NW78_SERL9</name>
<gene>
    <name evidence="1" type="ORF">SERLADRAFT_468965</name>
</gene>
<proteinExistence type="predicted"/>
<dbReference type="AlphaFoldDB" id="F8NW78"/>
<protein>
    <submittedName>
        <fullName evidence="1">Uncharacterized protein</fullName>
    </submittedName>
</protein>
<dbReference type="KEGG" id="sla:SERLADRAFT_468965"/>